<evidence type="ECO:0000313" key="1">
    <source>
        <dbReference type="EMBL" id="WLR42960.1"/>
    </source>
</evidence>
<dbReference type="InterPro" id="IPR010035">
    <property type="entry name" value="Thi_S"/>
</dbReference>
<dbReference type="RefSeq" id="WP_226538776.1">
    <property type="nucleotide sequence ID" value="NZ_CP129013.1"/>
</dbReference>
<dbReference type="NCBIfam" id="TIGR01683">
    <property type="entry name" value="thiS"/>
    <property type="match status" value="1"/>
</dbReference>
<dbReference type="PANTHER" id="PTHR34472">
    <property type="entry name" value="SULFUR CARRIER PROTEIN THIS"/>
    <property type="match status" value="1"/>
</dbReference>
<dbReference type="CDD" id="cd00565">
    <property type="entry name" value="Ubl_ThiS"/>
    <property type="match status" value="1"/>
</dbReference>
<reference evidence="1 2" key="1">
    <citation type="submission" date="2023-06" db="EMBL/GenBank/DDBJ databases">
        <title>Five Gram-positive bacteria isolated from mangrove sediments in Shenzhen, Guangdong, China.</title>
        <authorList>
            <person name="Yu S."/>
            <person name="Zheng W."/>
            <person name="Huang Y."/>
        </authorList>
    </citation>
    <scope>NUCLEOTIDE SEQUENCE [LARGE SCALE GENOMIC DNA]</scope>
    <source>
        <strain evidence="1 2">SaN35-3</strain>
    </source>
</reference>
<organism evidence="1 2">
    <name type="scientific">Bacillus carboniphilus</name>
    <dbReference type="NCBI Taxonomy" id="86663"/>
    <lineage>
        <taxon>Bacteria</taxon>
        <taxon>Bacillati</taxon>
        <taxon>Bacillota</taxon>
        <taxon>Bacilli</taxon>
        <taxon>Bacillales</taxon>
        <taxon>Bacillaceae</taxon>
        <taxon>Bacillus</taxon>
    </lineage>
</organism>
<dbReference type="Pfam" id="PF02597">
    <property type="entry name" value="ThiS"/>
    <property type="match status" value="1"/>
</dbReference>
<sequence length="68" mass="7698">MMKLLLNGQEVEISEDNLTISKLLQHYDISEKIAIVEQNEQVVSKEKYSQQPIVDGDRIEIVHFVGGG</sequence>
<dbReference type="Proteomes" id="UP001197974">
    <property type="component" value="Chromosome"/>
</dbReference>
<gene>
    <name evidence="1" type="primary">thiS</name>
    <name evidence="1" type="ORF">LC087_01695</name>
</gene>
<keyword evidence="2" id="KW-1185">Reference proteome</keyword>
<protein>
    <submittedName>
        <fullName evidence="1">Sulfur carrier protein ThiS</fullName>
    </submittedName>
</protein>
<dbReference type="PANTHER" id="PTHR34472:SF1">
    <property type="entry name" value="SULFUR CARRIER PROTEIN THIS"/>
    <property type="match status" value="1"/>
</dbReference>
<dbReference type="EMBL" id="CP129013">
    <property type="protein sequence ID" value="WLR42960.1"/>
    <property type="molecule type" value="Genomic_DNA"/>
</dbReference>
<evidence type="ECO:0000313" key="2">
    <source>
        <dbReference type="Proteomes" id="UP001197974"/>
    </source>
</evidence>
<dbReference type="InterPro" id="IPR016155">
    <property type="entry name" value="Mopterin_synth/thiamin_S_b"/>
</dbReference>
<dbReference type="Gene3D" id="3.10.20.30">
    <property type="match status" value="1"/>
</dbReference>
<dbReference type="InterPro" id="IPR012675">
    <property type="entry name" value="Beta-grasp_dom_sf"/>
</dbReference>
<name>A0ABY9JX11_9BACI</name>
<accession>A0ABY9JX11</accession>
<dbReference type="InterPro" id="IPR003749">
    <property type="entry name" value="ThiS/MoaD-like"/>
</dbReference>
<proteinExistence type="predicted"/>
<dbReference type="SUPFAM" id="SSF54285">
    <property type="entry name" value="MoaD/ThiS"/>
    <property type="match status" value="1"/>
</dbReference>